<dbReference type="AlphaFoldDB" id="A0A1L5P0C7"/>
<protein>
    <submittedName>
        <fullName evidence="2">Uncharacterized protein</fullName>
    </submittedName>
</protein>
<organism evidence="2 3">
    <name type="scientific">Rhizobium etli 8C-3</name>
    <dbReference type="NCBI Taxonomy" id="538025"/>
    <lineage>
        <taxon>Bacteria</taxon>
        <taxon>Pseudomonadati</taxon>
        <taxon>Pseudomonadota</taxon>
        <taxon>Alphaproteobacteria</taxon>
        <taxon>Hyphomicrobiales</taxon>
        <taxon>Rhizobiaceae</taxon>
        <taxon>Rhizobium/Agrobacterium group</taxon>
        <taxon>Rhizobium</taxon>
    </lineage>
</organism>
<gene>
    <name evidence="2" type="ORF">AM571_CH00753</name>
</gene>
<feature type="transmembrane region" description="Helical" evidence="1">
    <location>
        <begin position="58"/>
        <end position="77"/>
    </location>
</feature>
<sequence length="80" mass="8861">MSQWPLEESLLNCALPANHFDGLLSLERSEDLRMNRNARRARAIAIAQAKPDTKLATFRFVMLATGATAALVTFLIVQGF</sequence>
<evidence type="ECO:0000256" key="1">
    <source>
        <dbReference type="SAM" id="Phobius"/>
    </source>
</evidence>
<reference evidence="2 3" key="1">
    <citation type="submission" date="2016-09" db="EMBL/GenBank/DDBJ databases">
        <title>The complete genome sequences of Rhizobium gallicum, symbiovars gallicum and phaseoli, symbionts associated to common bean (Phaseolus vulgaris).</title>
        <authorList>
            <person name="Bustos P."/>
            <person name="Santamaria R.I."/>
            <person name="Perez-Carrascal O.M."/>
            <person name="Juarez S."/>
            <person name="Lozano L."/>
            <person name="Martinez-Flores I."/>
            <person name="Martinez-Romero E."/>
            <person name="Cevallos M."/>
            <person name="Romero D."/>
            <person name="Davila G."/>
            <person name="Gonzalez V."/>
        </authorList>
    </citation>
    <scope>NUCLEOTIDE SEQUENCE [LARGE SCALE GENOMIC DNA]</scope>
    <source>
        <strain evidence="2 3">8C-3</strain>
    </source>
</reference>
<keyword evidence="1" id="KW-0472">Membrane</keyword>
<evidence type="ECO:0000313" key="2">
    <source>
        <dbReference type="EMBL" id="APO73599.1"/>
    </source>
</evidence>
<evidence type="ECO:0000313" key="3">
    <source>
        <dbReference type="Proteomes" id="UP000185109"/>
    </source>
</evidence>
<name>A0A1L5P0C7_RHIET</name>
<proteinExistence type="predicted"/>
<dbReference type="Proteomes" id="UP000185109">
    <property type="component" value="Chromosome"/>
</dbReference>
<keyword evidence="1" id="KW-1133">Transmembrane helix</keyword>
<accession>A0A1L5P0C7</accession>
<keyword evidence="1" id="KW-0812">Transmembrane</keyword>
<dbReference type="EMBL" id="CP017241">
    <property type="protein sequence ID" value="APO73599.1"/>
    <property type="molecule type" value="Genomic_DNA"/>
</dbReference>